<protein>
    <recommendedName>
        <fullName evidence="3">Flagellar protein FliL</fullName>
    </recommendedName>
</protein>
<organism evidence="1 2">
    <name type="scientific">Anaeromicropila herbilytica</name>
    <dbReference type="NCBI Taxonomy" id="2785025"/>
    <lineage>
        <taxon>Bacteria</taxon>
        <taxon>Bacillati</taxon>
        <taxon>Bacillota</taxon>
        <taxon>Clostridia</taxon>
        <taxon>Lachnospirales</taxon>
        <taxon>Lachnospiraceae</taxon>
        <taxon>Anaeromicropila</taxon>
    </lineage>
</organism>
<dbReference type="GO" id="GO:0009425">
    <property type="term" value="C:bacterial-type flagellum basal body"/>
    <property type="evidence" value="ECO:0007669"/>
    <property type="project" value="InterPro"/>
</dbReference>
<accession>A0A7R7EM63</accession>
<dbReference type="GO" id="GO:0071973">
    <property type="term" value="P:bacterial-type flagellum-dependent cell motility"/>
    <property type="evidence" value="ECO:0007669"/>
    <property type="project" value="InterPro"/>
</dbReference>
<dbReference type="RefSeq" id="WP_271712639.1">
    <property type="nucleotide sequence ID" value="NZ_AP024169.1"/>
</dbReference>
<keyword evidence="2" id="KW-1185">Reference proteome</keyword>
<reference evidence="1 2" key="1">
    <citation type="submission" date="2020-11" db="EMBL/GenBank/DDBJ databases">
        <title>Draft genome sequencing of a Lachnospiraceae strain isolated from anoxic soil subjected to BSD treatment.</title>
        <authorList>
            <person name="Uek A."/>
            <person name="Tonouchi A."/>
        </authorList>
    </citation>
    <scope>NUCLEOTIDE SEQUENCE [LARGE SCALE GENOMIC DNA]</scope>
    <source>
        <strain evidence="1 2">TB5</strain>
    </source>
</reference>
<name>A0A7R7EM63_9FIRM</name>
<dbReference type="GO" id="GO:0006935">
    <property type="term" value="P:chemotaxis"/>
    <property type="evidence" value="ECO:0007669"/>
    <property type="project" value="UniProtKB-KW"/>
</dbReference>
<proteinExistence type="predicted"/>
<dbReference type="Proteomes" id="UP000595897">
    <property type="component" value="Chromosome"/>
</dbReference>
<dbReference type="GO" id="GO:0005886">
    <property type="term" value="C:plasma membrane"/>
    <property type="evidence" value="ECO:0007669"/>
    <property type="project" value="UniProtKB-SubCell"/>
</dbReference>
<gene>
    <name evidence="1" type="ORF">bsdtb5_28200</name>
</gene>
<evidence type="ECO:0000313" key="2">
    <source>
        <dbReference type="Proteomes" id="UP000595897"/>
    </source>
</evidence>
<dbReference type="AlphaFoldDB" id="A0A7R7EM63"/>
<evidence type="ECO:0000313" key="1">
    <source>
        <dbReference type="EMBL" id="BCN31525.1"/>
    </source>
</evidence>
<sequence length="171" mass="19344">MKKNILTVVILALCIMNLVLTALIVFVVVPSTAKTNKVISDVATIIDLELDSPKENPNENVKVTDIENYTVEEKQVINLKIDPVDKQQKYVSLQLSLSMNKKNDDYATLQPEVEKNITKITEIVANVFSKYTKTEAQLHKDEIKAEVLKQIQDLFKSDFIIDVAFGSIIYE</sequence>
<dbReference type="KEGG" id="ahb:bsdtb5_28200"/>
<dbReference type="EMBL" id="AP024169">
    <property type="protein sequence ID" value="BCN31525.1"/>
    <property type="molecule type" value="Genomic_DNA"/>
</dbReference>
<evidence type="ECO:0008006" key="3">
    <source>
        <dbReference type="Google" id="ProtNLM"/>
    </source>
</evidence>